<dbReference type="WBParaSite" id="TTAC_0000152301-mRNA-1">
    <property type="protein sequence ID" value="TTAC_0000152301-mRNA-1"/>
    <property type="gene ID" value="TTAC_0000152301"/>
</dbReference>
<accession>A0A0R3WL86</accession>
<keyword evidence="3" id="KW-1185">Reference proteome</keyword>
<evidence type="ECO:0000313" key="4">
    <source>
        <dbReference type="WBParaSite" id="TTAC_0000152301-mRNA-1"/>
    </source>
</evidence>
<proteinExistence type="predicted"/>
<dbReference type="InterPro" id="IPR018244">
    <property type="entry name" value="Allrgn_V5/Tpx1_CS"/>
</dbReference>
<reference evidence="2 3" key="2">
    <citation type="submission" date="2018-11" db="EMBL/GenBank/DDBJ databases">
        <authorList>
            <consortium name="Pathogen Informatics"/>
        </authorList>
    </citation>
    <scope>NUCLEOTIDE SEQUENCE [LARGE SCALE GENOMIC DNA]</scope>
</reference>
<dbReference type="InterPro" id="IPR034113">
    <property type="entry name" value="SCP_GAPR1-like"/>
</dbReference>
<dbReference type="FunFam" id="3.40.33.10:FF:000010">
    <property type="entry name" value="Predicted protein"/>
    <property type="match status" value="1"/>
</dbReference>
<sequence>MEVKNLVVRHEHGADAKVEKCCCFQRLRSLHGCDPLTYDVKLAKQAQKHAEYLIKMNKIEHSKNGDYGENIALKGGTPGFQFTGYDAARMWYSEIKDYNFKGEDQYKCGHFTQLVWSDTKRAGFGMAKSSKGDKVIIVGQYQPPGNYTGEFKTKVPRPKSGKVRIPEVSELSVNAVHRPHKMSFFEEFNKECIAAHNKHLKPLWVDQRISGTVKAQKLPTPTLSGRAIMFRSLYRVRALHGCRPLTYDPELAKQAQKHAEFLALKRRMVHSMAFDYGENIAKKFGTPGFKLTGPEATRLWYSEVEDYDFSGSDQINCGKTTFYTLF</sequence>
<dbReference type="CDD" id="cd05382">
    <property type="entry name" value="CAP_GAPR1-like"/>
    <property type="match status" value="1"/>
</dbReference>
<dbReference type="GO" id="GO:0005576">
    <property type="term" value="C:extracellular region"/>
    <property type="evidence" value="ECO:0007669"/>
    <property type="project" value="InterPro"/>
</dbReference>
<feature type="domain" description="SCP" evidence="1">
    <location>
        <begin position="16"/>
        <end position="149"/>
    </location>
</feature>
<name>A0A0R3WL86_HYDTA</name>
<gene>
    <name evidence="2" type="ORF">TTAC_LOCUS1510</name>
</gene>
<dbReference type="PROSITE" id="PS01009">
    <property type="entry name" value="CRISP_1"/>
    <property type="match status" value="1"/>
</dbReference>
<dbReference type="Pfam" id="PF00188">
    <property type="entry name" value="CAP"/>
    <property type="match status" value="2"/>
</dbReference>
<reference evidence="4" key="1">
    <citation type="submission" date="2017-02" db="UniProtKB">
        <authorList>
            <consortium name="WormBaseParasite"/>
        </authorList>
    </citation>
    <scope>IDENTIFICATION</scope>
</reference>
<dbReference type="Proteomes" id="UP000274429">
    <property type="component" value="Unassembled WGS sequence"/>
</dbReference>
<organism evidence="4">
    <name type="scientific">Hydatigena taeniaeformis</name>
    <name type="common">Feline tapeworm</name>
    <name type="synonym">Taenia taeniaeformis</name>
    <dbReference type="NCBI Taxonomy" id="6205"/>
    <lineage>
        <taxon>Eukaryota</taxon>
        <taxon>Metazoa</taxon>
        <taxon>Spiralia</taxon>
        <taxon>Lophotrochozoa</taxon>
        <taxon>Platyhelminthes</taxon>
        <taxon>Cestoda</taxon>
        <taxon>Eucestoda</taxon>
        <taxon>Cyclophyllidea</taxon>
        <taxon>Taeniidae</taxon>
        <taxon>Hydatigera</taxon>
    </lineage>
</organism>
<dbReference type="Gene3D" id="3.40.33.10">
    <property type="entry name" value="CAP"/>
    <property type="match status" value="2"/>
</dbReference>
<dbReference type="SMART" id="SM00198">
    <property type="entry name" value="SCP"/>
    <property type="match status" value="1"/>
</dbReference>
<dbReference type="EMBL" id="UYWX01000351">
    <property type="protein sequence ID" value="VDM18127.1"/>
    <property type="molecule type" value="Genomic_DNA"/>
</dbReference>
<dbReference type="AlphaFoldDB" id="A0A0R3WL86"/>
<evidence type="ECO:0000259" key="1">
    <source>
        <dbReference type="SMART" id="SM00198"/>
    </source>
</evidence>
<dbReference type="PANTHER" id="PTHR10334">
    <property type="entry name" value="CYSTEINE-RICH SECRETORY PROTEIN-RELATED"/>
    <property type="match status" value="1"/>
</dbReference>
<dbReference type="OrthoDB" id="337038at2759"/>
<evidence type="ECO:0000313" key="2">
    <source>
        <dbReference type="EMBL" id="VDM18127.1"/>
    </source>
</evidence>
<protein>
    <submittedName>
        <fullName evidence="4">SCP domain-containing protein</fullName>
    </submittedName>
</protein>
<dbReference type="PRINTS" id="PR00837">
    <property type="entry name" value="V5TPXLIKE"/>
</dbReference>
<dbReference type="InterPro" id="IPR035940">
    <property type="entry name" value="CAP_sf"/>
</dbReference>
<evidence type="ECO:0000313" key="3">
    <source>
        <dbReference type="Proteomes" id="UP000274429"/>
    </source>
</evidence>
<dbReference type="SUPFAM" id="SSF55797">
    <property type="entry name" value="PR-1-like"/>
    <property type="match status" value="2"/>
</dbReference>
<dbReference type="STRING" id="6205.A0A0R3WL86"/>
<dbReference type="InterPro" id="IPR014044">
    <property type="entry name" value="CAP_dom"/>
</dbReference>
<dbReference type="InterPro" id="IPR001283">
    <property type="entry name" value="CRISP-related"/>
</dbReference>